<name>A0A917H230_9MICC</name>
<keyword evidence="3" id="KW-1185">Reference proteome</keyword>
<dbReference type="GO" id="GO:0004371">
    <property type="term" value="F:glycerone kinase activity"/>
    <property type="evidence" value="ECO:0007669"/>
    <property type="project" value="InterPro"/>
</dbReference>
<dbReference type="SUPFAM" id="SSF101473">
    <property type="entry name" value="DhaL-like"/>
    <property type="match status" value="1"/>
</dbReference>
<reference evidence="2" key="2">
    <citation type="submission" date="2020-09" db="EMBL/GenBank/DDBJ databases">
        <authorList>
            <person name="Sun Q."/>
            <person name="Zhou Y."/>
        </authorList>
    </citation>
    <scope>NUCLEOTIDE SEQUENCE</scope>
    <source>
        <strain evidence="2">CGMCC 1.12187</strain>
    </source>
</reference>
<dbReference type="GO" id="GO:0006071">
    <property type="term" value="P:glycerol metabolic process"/>
    <property type="evidence" value="ECO:0007669"/>
    <property type="project" value="InterPro"/>
</dbReference>
<protein>
    <recommendedName>
        <fullName evidence="1">DhaL domain-containing protein</fullName>
    </recommendedName>
</protein>
<reference evidence="2" key="1">
    <citation type="journal article" date="2014" name="Int. J. Syst. Evol. Microbiol.">
        <title>Complete genome sequence of Corynebacterium casei LMG S-19264T (=DSM 44701T), isolated from a smear-ripened cheese.</title>
        <authorList>
            <consortium name="US DOE Joint Genome Institute (JGI-PGF)"/>
            <person name="Walter F."/>
            <person name="Albersmeier A."/>
            <person name="Kalinowski J."/>
            <person name="Ruckert C."/>
        </authorList>
    </citation>
    <scope>NUCLEOTIDE SEQUENCE</scope>
    <source>
        <strain evidence="2">CGMCC 1.12187</strain>
    </source>
</reference>
<comment type="caution">
    <text evidence="2">The sequence shown here is derived from an EMBL/GenBank/DDBJ whole genome shotgun (WGS) entry which is preliminary data.</text>
</comment>
<evidence type="ECO:0000313" key="3">
    <source>
        <dbReference type="Proteomes" id="UP000638848"/>
    </source>
</evidence>
<dbReference type="Pfam" id="PF21645">
    <property type="entry name" value="FakA-like_M"/>
    <property type="match status" value="1"/>
</dbReference>
<dbReference type="PROSITE" id="PS51480">
    <property type="entry name" value="DHAL"/>
    <property type="match status" value="1"/>
</dbReference>
<evidence type="ECO:0000259" key="1">
    <source>
        <dbReference type="PROSITE" id="PS51480"/>
    </source>
</evidence>
<sequence length="317" mass="32927">MRRWLDLAHRELVRHSPVLNALNVFPVADSDTGTNLALTVRAASEAASVIETGDVGELLALAGQAALEEARGNSGTLFSVFLTAVGQSLEGRTRMTADTAKTALHAGHVRAWSVLTDPVAGTMLSVLEAAADVPVPHDVEDGSNQQLKEFLRDVGRAARAAVLATTEQLEVLRETGTVDAGALGMLVVFDALARTVGGDDLEEDAALELLIAAAAAQAPRPLDAPHAVHGGVEVMCTVELSPLDAAELRHELSEVGSSVIMSAVTERGEAYRWRVHVHVARSEDALAVIGARGKPVNLTVTSLAEASGASGADGHAG</sequence>
<dbReference type="InterPro" id="IPR048394">
    <property type="entry name" value="FakA-like_M"/>
</dbReference>
<dbReference type="PANTHER" id="PTHR33434:SF2">
    <property type="entry name" value="FATTY ACID-BINDING PROTEIN TM_1468"/>
    <property type="match status" value="1"/>
</dbReference>
<evidence type="ECO:0000313" key="2">
    <source>
        <dbReference type="EMBL" id="GGG65113.1"/>
    </source>
</evidence>
<dbReference type="SMART" id="SM01120">
    <property type="entry name" value="Dak2"/>
    <property type="match status" value="1"/>
</dbReference>
<dbReference type="InterPro" id="IPR004007">
    <property type="entry name" value="DhaL_dom"/>
</dbReference>
<dbReference type="AlphaFoldDB" id="A0A917H230"/>
<proteinExistence type="predicted"/>
<dbReference type="EMBL" id="BMEQ01000020">
    <property type="protein sequence ID" value="GGG65113.1"/>
    <property type="molecule type" value="Genomic_DNA"/>
</dbReference>
<dbReference type="Gene3D" id="1.25.40.340">
    <property type="match status" value="1"/>
</dbReference>
<dbReference type="PANTHER" id="PTHR33434">
    <property type="entry name" value="DEGV DOMAIN-CONTAINING PROTEIN DR_1986-RELATED"/>
    <property type="match status" value="1"/>
</dbReference>
<dbReference type="InterPro" id="IPR050270">
    <property type="entry name" value="DegV_domain_contain"/>
</dbReference>
<gene>
    <name evidence="2" type="ORF">GCM10011374_31100</name>
</gene>
<dbReference type="Proteomes" id="UP000638848">
    <property type="component" value="Unassembled WGS sequence"/>
</dbReference>
<accession>A0A917H230</accession>
<dbReference type="Pfam" id="PF02734">
    <property type="entry name" value="Dak2"/>
    <property type="match status" value="1"/>
</dbReference>
<dbReference type="InterPro" id="IPR036117">
    <property type="entry name" value="DhaL_dom_sf"/>
</dbReference>
<organism evidence="2 3">
    <name type="scientific">Kocuria dechangensis</name>
    <dbReference type="NCBI Taxonomy" id="1176249"/>
    <lineage>
        <taxon>Bacteria</taxon>
        <taxon>Bacillati</taxon>
        <taxon>Actinomycetota</taxon>
        <taxon>Actinomycetes</taxon>
        <taxon>Micrococcales</taxon>
        <taxon>Micrococcaceae</taxon>
        <taxon>Kocuria</taxon>
    </lineage>
</organism>
<feature type="domain" description="DhaL" evidence="1">
    <location>
        <begin position="1"/>
        <end position="194"/>
    </location>
</feature>